<evidence type="ECO:0000256" key="1">
    <source>
        <dbReference type="SAM" id="MobiDB-lite"/>
    </source>
</evidence>
<dbReference type="EMBL" id="AGNL01033475">
    <property type="protein sequence ID" value="EJK55671.1"/>
    <property type="molecule type" value="Genomic_DNA"/>
</dbReference>
<feature type="non-terminal residue" evidence="2">
    <location>
        <position position="707"/>
    </location>
</feature>
<feature type="compositionally biased region" description="Basic residues" evidence="1">
    <location>
        <begin position="324"/>
        <end position="334"/>
    </location>
</feature>
<feature type="region of interest" description="Disordered" evidence="1">
    <location>
        <begin position="579"/>
        <end position="606"/>
    </location>
</feature>
<evidence type="ECO:0000313" key="2">
    <source>
        <dbReference type="EMBL" id="EJK55671.1"/>
    </source>
</evidence>
<name>K0S419_THAOC</name>
<feature type="region of interest" description="Disordered" evidence="1">
    <location>
        <begin position="315"/>
        <end position="349"/>
    </location>
</feature>
<accession>K0S419</accession>
<feature type="compositionally biased region" description="Basic and acidic residues" evidence="1">
    <location>
        <begin position="428"/>
        <end position="440"/>
    </location>
</feature>
<dbReference type="GO" id="GO:0032451">
    <property type="term" value="F:demethylase activity"/>
    <property type="evidence" value="ECO:0007669"/>
    <property type="project" value="TreeGrafter"/>
</dbReference>
<dbReference type="GO" id="GO:0016491">
    <property type="term" value="F:oxidoreductase activity"/>
    <property type="evidence" value="ECO:0007669"/>
    <property type="project" value="TreeGrafter"/>
</dbReference>
<reference evidence="2 3" key="1">
    <citation type="journal article" date="2012" name="Genome Biol.">
        <title>Genome and low-iron response of an oceanic diatom adapted to chronic iron limitation.</title>
        <authorList>
            <person name="Lommer M."/>
            <person name="Specht M."/>
            <person name="Roy A.S."/>
            <person name="Kraemer L."/>
            <person name="Andreson R."/>
            <person name="Gutowska M.A."/>
            <person name="Wolf J."/>
            <person name="Bergner S.V."/>
            <person name="Schilhabel M.B."/>
            <person name="Klostermeier U.C."/>
            <person name="Beiko R.G."/>
            <person name="Rosenstiel P."/>
            <person name="Hippler M."/>
            <person name="Laroche J."/>
        </authorList>
    </citation>
    <scope>NUCLEOTIDE SEQUENCE [LARGE SCALE GENOMIC DNA]</scope>
    <source>
        <strain evidence="2 3">CCMP1005</strain>
    </source>
</reference>
<protein>
    <recommendedName>
        <fullName evidence="4">Fe2OG dioxygenase domain-containing protein</fullName>
    </recommendedName>
</protein>
<dbReference type="GO" id="GO:0070988">
    <property type="term" value="P:demethylation"/>
    <property type="evidence" value="ECO:0007669"/>
    <property type="project" value="InterPro"/>
</dbReference>
<dbReference type="InterPro" id="IPR037151">
    <property type="entry name" value="AlkB-like_sf"/>
</dbReference>
<feature type="compositionally biased region" description="Basic residues" evidence="1">
    <location>
        <begin position="647"/>
        <end position="657"/>
    </location>
</feature>
<feature type="compositionally biased region" description="Basic and acidic residues" evidence="1">
    <location>
        <begin position="686"/>
        <end position="707"/>
    </location>
</feature>
<dbReference type="InterPro" id="IPR032857">
    <property type="entry name" value="ALKBH4"/>
</dbReference>
<sequence length="707" mass="74770">MTAPRLVTVLPHEPTPPPPGPGRIHLQGSLVPQARGGTGGTGGTPQLRPSPTDGGGGSRDADSIAEALGRSLRSLFAATCGDLVSPDGDGGEGLEVVVSSESKACACVFLPTQSLARTFASRLRRGGYSPRDLLASDVSPDGTIRLVGEGACPDGSGRYAGRALQVTHVAPAAGGFDPDDESERWGRAAPPKFRRLVSNPASRKLALTAEEIEERRRTTRFAHVDSVLGPALRAEDVAVEGLEGDAAAVLRGELSGAFRGRVRARSGGGVGGVSRNGAPVDDCRAEDDLRHSFLDGLRGSIARFDSSGRGVEVFLKPDMDAGRRAKPKKKKRRGGKDGKDASEKSEDGPARLVYDHLHLGMRSNADATRLVEGLQGRRLDVRMAVPPSFLRAASLPIRRDVSAVVTTGALYLDHADVILPRRNALTNRKTEERARGEPSKSECTSSTSSVVVPGLKVVRDHVSEEEERTMLAALAGPHAPWAPGQATRSGGVISRRVQHYGYVFDYETSDVLRRDADDSDGEIGKHLCPPLPGIGPGIDAGSMSDGDVESWTGRAASDARGWEVAAGVIERTRRRDLSLVPDVDARSDPPDGPPTGGGGGEPRARMTHPHLNQLTVNEYTPGQGIGGHVDTRTAFGDGLLIITLGGGHRHGVPRGRRRGGDGEEEARAPPASVPRGPVGRRAVPLRAHDREPHDRHGRRRDSAAEAQ</sequence>
<feature type="region of interest" description="Disordered" evidence="1">
    <location>
        <begin position="1"/>
        <end position="62"/>
    </location>
</feature>
<dbReference type="eggNOG" id="KOG4176">
    <property type="taxonomic scope" value="Eukaryota"/>
</dbReference>
<dbReference type="PANTHER" id="PTHR12463">
    <property type="entry name" value="OXYGENASE-RELATED"/>
    <property type="match status" value="1"/>
</dbReference>
<dbReference type="SUPFAM" id="SSF51197">
    <property type="entry name" value="Clavaminate synthase-like"/>
    <property type="match status" value="1"/>
</dbReference>
<feature type="compositionally biased region" description="Basic and acidic residues" evidence="1">
    <location>
        <begin position="335"/>
        <end position="349"/>
    </location>
</feature>
<dbReference type="PANTHER" id="PTHR12463:SF1">
    <property type="entry name" value="2-OXOGLUTARATE AND FE-DEPENDENT OXYGENASE FAMILY PROTEIN"/>
    <property type="match status" value="1"/>
</dbReference>
<comment type="caution">
    <text evidence="2">The sequence shown here is derived from an EMBL/GenBank/DDBJ whole genome shotgun (WGS) entry which is preliminary data.</text>
</comment>
<feature type="compositionally biased region" description="Basic and acidic residues" evidence="1">
    <location>
        <begin position="579"/>
        <end position="589"/>
    </location>
</feature>
<feature type="region of interest" description="Disordered" evidence="1">
    <location>
        <begin position="428"/>
        <end position="448"/>
    </location>
</feature>
<dbReference type="OrthoDB" id="41584at2759"/>
<feature type="compositionally biased region" description="Low complexity" evidence="1">
    <location>
        <begin position="1"/>
        <end position="12"/>
    </location>
</feature>
<dbReference type="Gene3D" id="2.60.120.590">
    <property type="entry name" value="Alpha-ketoglutarate-dependent dioxygenase AlkB-like"/>
    <property type="match status" value="1"/>
</dbReference>
<feature type="compositionally biased region" description="Basic and acidic residues" evidence="1">
    <location>
        <begin position="658"/>
        <end position="667"/>
    </location>
</feature>
<feature type="region of interest" description="Disordered" evidence="1">
    <location>
        <begin position="643"/>
        <end position="707"/>
    </location>
</feature>
<organism evidence="2 3">
    <name type="scientific">Thalassiosira oceanica</name>
    <name type="common">Marine diatom</name>
    <dbReference type="NCBI Taxonomy" id="159749"/>
    <lineage>
        <taxon>Eukaryota</taxon>
        <taxon>Sar</taxon>
        <taxon>Stramenopiles</taxon>
        <taxon>Ochrophyta</taxon>
        <taxon>Bacillariophyta</taxon>
        <taxon>Coscinodiscophyceae</taxon>
        <taxon>Thalassiosirophycidae</taxon>
        <taxon>Thalassiosirales</taxon>
        <taxon>Thalassiosiraceae</taxon>
        <taxon>Thalassiosira</taxon>
    </lineage>
</organism>
<keyword evidence="3" id="KW-1185">Reference proteome</keyword>
<gene>
    <name evidence="2" type="ORF">THAOC_24569</name>
</gene>
<dbReference type="Proteomes" id="UP000266841">
    <property type="component" value="Unassembled WGS sequence"/>
</dbReference>
<evidence type="ECO:0008006" key="4">
    <source>
        <dbReference type="Google" id="ProtNLM"/>
    </source>
</evidence>
<dbReference type="AlphaFoldDB" id="K0S419"/>
<proteinExistence type="predicted"/>
<evidence type="ECO:0000313" key="3">
    <source>
        <dbReference type="Proteomes" id="UP000266841"/>
    </source>
</evidence>